<evidence type="ECO:0000313" key="1">
    <source>
        <dbReference type="EMBL" id="KKM27862.1"/>
    </source>
</evidence>
<feature type="non-terminal residue" evidence="1">
    <location>
        <position position="510"/>
    </location>
</feature>
<gene>
    <name evidence="1" type="ORF">LCGC14_1570490</name>
</gene>
<dbReference type="AlphaFoldDB" id="A0A0F9IJY2"/>
<organism evidence="1">
    <name type="scientific">marine sediment metagenome</name>
    <dbReference type="NCBI Taxonomy" id="412755"/>
    <lineage>
        <taxon>unclassified sequences</taxon>
        <taxon>metagenomes</taxon>
        <taxon>ecological metagenomes</taxon>
    </lineage>
</organism>
<name>A0A0F9IJY2_9ZZZZ</name>
<proteinExistence type="predicted"/>
<accession>A0A0F9IJY2</accession>
<reference evidence="1" key="1">
    <citation type="journal article" date="2015" name="Nature">
        <title>Complex archaea that bridge the gap between prokaryotes and eukaryotes.</title>
        <authorList>
            <person name="Spang A."/>
            <person name="Saw J.H."/>
            <person name="Jorgensen S.L."/>
            <person name="Zaremba-Niedzwiedzka K."/>
            <person name="Martijn J."/>
            <person name="Lind A.E."/>
            <person name="van Eijk R."/>
            <person name="Schleper C."/>
            <person name="Guy L."/>
            <person name="Ettema T.J."/>
        </authorList>
    </citation>
    <scope>NUCLEOTIDE SEQUENCE</scope>
</reference>
<comment type="caution">
    <text evidence="1">The sequence shown here is derived from an EMBL/GenBank/DDBJ whole genome shotgun (WGS) entry which is preliminary data.</text>
</comment>
<sequence>MGLLGFDGHESHAVDEFLDIKYYTTGIFTDQIEDVDAAGTVWNGRWSYKMSVNDLHESPVALAAPTDDYWVFRAVKYNTLNDTNVDRMNWLYTADPDNSSLDGFLSIGLVTRAGGFDSITIVATQATTTGSGTIEIVKHDFSVIQKDWLWIGMRFQFDSPYAVEVWVDGIEATSGGGGTYGSPQKVIDWAGSAGLTGETATGGSSNTLIDSDVSPGWSAGQWDGFLVKITGGTGSGQVRNITSTSSGTPTIGVAPNWTTNPDSTSVYDIFATRGHEAPCWGIIPEGAKVTSGSFFIDNFAYYEEDVSGDYSDKIPYTWDIMGFQPVCDITGWQDFTRNNSKAGSTRNYRDVDDCNDGADSTNDHLSLAASTTGKDLWGLPDSGGSDDPSAVEVVIGTSESAGETSPEKLICWVDGENRDEFAPATWGRGALKGKLFTTTPGGSAWTKTLFDKLYIGAREDTGGANKKVVFNACVEVIGPVMTRPTKATDTNNADCDEPSQAAAVTHIRQG</sequence>
<protein>
    <submittedName>
        <fullName evidence="1">Uncharacterized protein</fullName>
    </submittedName>
</protein>
<dbReference type="EMBL" id="LAZR01012243">
    <property type="protein sequence ID" value="KKM27862.1"/>
    <property type="molecule type" value="Genomic_DNA"/>
</dbReference>